<dbReference type="InterPro" id="IPR036995">
    <property type="entry name" value="MPG_sf"/>
</dbReference>
<comment type="similarity">
    <text evidence="1 5">Belongs to the DNA glycosylase MPG family.</text>
</comment>
<organism evidence="6 7">
    <name type="scientific">Ginsengibacter hankyongi</name>
    <dbReference type="NCBI Taxonomy" id="2607284"/>
    <lineage>
        <taxon>Bacteria</taxon>
        <taxon>Pseudomonadati</taxon>
        <taxon>Bacteroidota</taxon>
        <taxon>Chitinophagia</taxon>
        <taxon>Chitinophagales</taxon>
        <taxon>Chitinophagaceae</taxon>
        <taxon>Ginsengibacter</taxon>
    </lineage>
</organism>
<evidence type="ECO:0000256" key="3">
    <source>
        <dbReference type="ARBA" id="ARBA00022801"/>
    </source>
</evidence>
<dbReference type="InterPro" id="IPR011034">
    <property type="entry name" value="Formyl_transferase-like_C_sf"/>
</dbReference>
<dbReference type="NCBIfam" id="TIGR00567">
    <property type="entry name" value="3mg"/>
    <property type="match status" value="1"/>
</dbReference>
<comment type="caution">
    <text evidence="6">The sequence shown here is derived from an EMBL/GenBank/DDBJ whole genome shotgun (WGS) entry which is preliminary data.</text>
</comment>
<dbReference type="Proteomes" id="UP000326903">
    <property type="component" value="Unassembled WGS sequence"/>
</dbReference>
<protein>
    <recommendedName>
        <fullName evidence="5">Putative 3-methyladenine DNA glycosylase</fullName>
        <ecNumber evidence="5">3.2.2.-</ecNumber>
    </recommendedName>
</protein>
<evidence type="ECO:0000313" key="6">
    <source>
        <dbReference type="EMBL" id="KAA9039319.1"/>
    </source>
</evidence>
<dbReference type="EC" id="3.2.2.-" evidence="5"/>
<dbReference type="FunFam" id="3.10.300.10:FF:000001">
    <property type="entry name" value="Putative 3-methyladenine DNA glycosylase"/>
    <property type="match status" value="1"/>
</dbReference>
<keyword evidence="2 5" id="KW-0227">DNA damage</keyword>
<evidence type="ECO:0000256" key="5">
    <source>
        <dbReference type="HAMAP-Rule" id="MF_00527"/>
    </source>
</evidence>
<dbReference type="EMBL" id="VYQF01000002">
    <property type="protein sequence ID" value="KAA9039319.1"/>
    <property type="molecule type" value="Genomic_DNA"/>
</dbReference>
<dbReference type="GO" id="GO:0006284">
    <property type="term" value="P:base-excision repair"/>
    <property type="evidence" value="ECO:0007669"/>
    <property type="project" value="InterPro"/>
</dbReference>
<dbReference type="AlphaFoldDB" id="A0A5J5IJY1"/>
<keyword evidence="4 5" id="KW-0234">DNA repair</keyword>
<dbReference type="GO" id="GO:0003677">
    <property type="term" value="F:DNA binding"/>
    <property type="evidence" value="ECO:0007669"/>
    <property type="project" value="InterPro"/>
</dbReference>
<reference evidence="6 7" key="1">
    <citation type="submission" date="2019-09" db="EMBL/GenBank/DDBJ databases">
        <title>Draft genome sequence of Ginsengibacter sp. BR5-29.</title>
        <authorList>
            <person name="Im W.-T."/>
        </authorList>
    </citation>
    <scope>NUCLEOTIDE SEQUENCE [LARGE SCALE GENOMIC DNA]</scope>
    <source>
        <strain evidence="6 7">BR5-29</strain>
    </source>
</reference>
<dbReference type="GO" id="GO:0003905">
    <property type="term" value="F:alkylbase DNA N-glycosylase activity"/>
    <property type="evidence" value="ECO:0007669"/>
    <property type="project" value="InterPro"/>
</dbReference>
<gene>
    <name evidence="6" type="ORF">FW778_10845</name>
</gene>
<dbReference type="HAMAP" id="MF_00527">
    <property type="entry name" value="3MGH"/>
    <property type="match status" value="1"/>
</dbReference>
<dbReference type="Gene3D" id="3.10.300.10">
    <property type="entry name" value="Methylpurine-DNA glycosylase (MPG)"/>
    <property type="match status" value="1"/>
</dbReference>
<keyword evidence="3 5" id="KW-0378">Hydrolase</keyword>
<proteinExistence type="inferred from homology"/>
<sequence length="201" mass="22106">MKKIPLSFYSRKDVVEIAKDLIGKIIVTNFDGSITSGRIVETEAYVALTDKASHSFGGKRTAKNEHMYASAGTAYVYICYGLHQMMNIVTNDKDIPDAVLIRAVEPIDGIDVMLKRTGKPTPDKTLTRGPGNVGKALGIFKHHSGNHLLGDKIYLMDDHFKINKEQIGTSARIGVESAGADSLLPYRFYLKGNKYVSGKNK</sequence>
<name>A0A5J5IJY1_9BACT</name>
<evidence type="ECO:0000313" key="7">
    <source>
        <dbReference type="Proteomes" id="UP000326903"/>
    </source>
</evidence>
<evidence type="ECO:0000256" key="1">
    <source>
        <dbReference type="ARBA" id="ARBA00009232"/>
    </source>
</evidence>
<dbReference type="InterPro" id="IPR003180">
    <property type="entry name" value="MPG"/>
</dbReference>
<dbReference type="PANTHER" id="PTHR10429:SF0">
    <property type="entry name" value="DNA-3-METHYLADENINE GLYCOSYLASE"/>
    <property type="match status" value="1"/>
</dbReference>
<dbReference type="Pfam" id="PF02245">
    <property type="entry name" value="Pur_DNA_glyco"/>
    <property type="match status" value="1"/>
</dbReference>
<accession>A0A5J5IJY1</accession>
<dbReference type="SUPFAM" id="SSF50486">
    <property type="entry name" value="FMT C-terminal domain-like"/>
    <property type="match status" value="1"/>
</dbReference>
<dbReference type="PANTHER" id="PTHR10429">
    <property type="entry name" value="DNA-3-METHYLADENINE GLYCOSYLASE"/>
    <property type="match status" value="1"/>
</dbReference>
<dbReference type="RefSeq" id="WP_150414728.1">
    <property type="nucleotide sequence ID" value="NZ_VYQF01000002.1"/>
</dbReference>
<dbReference type="CDD" id="cd00540">
    <property type="entry name" value="AAG"/>
    <property type="match status" value="1"/>
</dbReference>
<evidence type="ECO:0000256" key="2">
    <source>
        <dbReference type="ARBA" id="ARBA00022763"/>
    </source>
</evidence>
<keyword evidence="7" id="KW-1185">Reference proteome</keyword>
<evidence type="ECO:0000256" key="4">
    <source>
        <dbReference type="ARBA" id="ARBA00023204"/>
    </source>
</evidence>